<evidence type="ECO:0000259" key="4">
    <source>
        <dbReference type="PROSITE" id="PS51371"/>
    </source>
</evidence>
<dbReference type="InterPro" id="IPR000595">
    <property type="entry name" value="cNMP-bd_dom"/>
</dbReference>
<evidence type="ECO:0000256" key="2">
    <source>
        <dbReference type="PROSITE-ProRule" id="PRU00703"/>
    </source>
</evidence>
<dbReference type="SUPFAM" id="SSF54631">
    <property type="entry name" value="CBS-domain pair"/>
    <property type="match status" value="1"/>
</dbReference>
<reference evidence="5 6" key="1">
    <citation type="submission" date="2019-06" db="EMBL/GenBank/DDBJ databases">
        <title>Whole genome shotgun sequence of Flavobacterium flevense NBRC 14960.</title>
        <authorList>
            <person name="Hosoyama A."/>
            <person name="Uohara A."/>
            <person name="Ohji S."/>
            <person name="Ichikawa N."/>
        </authorList>
    </citation>
    <scope>NUCLEOTIDE SEQUENCE [LARGE SCALE GENOMIC DNA]</scope>
    <source>
        <strain evidence="5 6">NBRC 14960</strain>
    </source>
</reference>
<dbReference type="EMBL" id="BJNP01000008">
    <property type="protein sequence ID" value="GEC71539.1"/>
    <property type="molecule type" value="Genomic_DNA"/>
</dbReference>
<keyword evidence="6" id="KW-1185">Reference proteome</keyword>
<dbReference type="CDD" id="cd00038">
    <property type="entry name" value="CAP_ED"/>
    <property type="match status" value="1"/>
</dbReference>
<dbReference type="PROSITE" id="PS51371">
    <property type="entry name" value="CBS"/>
    <property type="match status" value="2"/>
</dbReference>
<dbReference type="PROSITE" id="PS50042">
    <property type="entry name" value="CNMP_BINDING_3"/>
    <property type="match status" value="1"/>
</dbReference>
<dbReference type="CDD" id="cd05401">
    <property type="entry name" value="NT_GlnE_GlnD_like"/>
    <property type="match status" value="1"/>
</dbReference>
<feature type="domain" description="CBS" evidence="4">
    <location>
        <begin position="179"/>
        <end position="235"/>
    </location>
</feature>
<dbReference type="Gene3D" id="3.10.580.10">
    <property type="entry name" value="CBS-domain"/>
    <property type="match status" value="1"/>
</dbReference>
<dbReference type="Proteomes" id="UP000316775">
    <property type="component" value="Unassembled WGS sequence"/>
</dbReference>
<dbReference type="InterPro" id="IPR046342">
    <property type="entry name" value="CBS_dom_sf"/>
</dbReference>
<dbReference type="Pfam" id="PF00027">
    <property type="entry name" value="cNMP_binding"/>
    <property type="match status" value="1"/>
</dbReference>
<dbReference type="Pfam" id="PF10335">
    <property type="entry name" value="DUF294_C"/>
    <property type="match status" value="1"/>
</dbReference>
<dbReference type="InterPro" id="IPR000644">
    <property type="entry name" value="CBS_dom"/>
</dbReference>
<keyword evidence="5" id="KW-0808">Transferase</keyword>
<comment type="caution">
    <text evidence="5">The sequence shown here is derived from an EMBL/GenBank/DDBJ whole genome shotgun (WGS) entry which is preliminary data.</text>
</comment>
<dbReference type="InterPro" id="IPR018490">
    <property type="entry name" value="cNMP-bd_dom_sf"/>
</dbReference>
<dbReference type="AlphaFoldDB" id="A0A4Y4AW18"/>
<sequence length="646" mass="72942">MKNTISQRVADFLKNFPPFSFLDSYDIQILSEQVSIIYKDKGVVIFTENEETHDSFYVVHKGAIELRKKAQNDILDMCDEGDIFGLRPLIAHENYKMEAITHEETILYAIPIAVFKPYAIKNADVGSFIIDSFASNTHNPFSKSHSGKLYGDHIDFENTNGDDIIDYDNKILDLQPIKYSKKIITCSRATTAKEIAATMTKKNIGAMLVVEDMLPIGIITDKDLRNKIVTGEHSINTTADVIMNSPVITYSKKMTITQAQMAMMKSNISHLCLTKDGTANTKAIGILSKHDVMVALGNNPAVLIKALKRVKKVKAIKPIRAKIMQLLQGYLDQNIPITLTSKIITELNDACIKRVIELSLAKMKTPPPVRFSWLALGSQGRSEQLLHTDQDNALIYEDVPEELQEKTSNYFLELAAVVNKGLFEIGYEYCPAEMMASNPQWCLSLNQWKELVHDWISKPGKDEVLLSFIFFDYSLSYGDRELANELADYIFEDIAANPIFYVHLVSGALQSPSPTGFFRQFLVEQDGAHKDFFDIKRRALMPLADAARVLIISHSVKGISNTPERFEKLAELEPQNKELYLSCAYSYKALLKFRTKQGLLHHDSGQFIELEALSKLEKVKLKGTFKTIKELQEVISMRFNPGKITI</sequence>
<dbReference type="STRING" id="983.SAMN05443543_106143"/>
<dbReference type="RefSeq" id="WP_073245228.1">
    <property type="nucleotide sequence ID" value="NZ_BJNP01000008.1"/>
</dbReference>
<evidence type="ECO:0000256" key="1">
    <source>
        <dbReference type="ARBA" id="ARBA00023122"/>
    </source>
</evidence>
<evidence type="ECO:0000259" key="3">
    <source>
        <dbReference type="PROSITE" id="PS50042"/>
    </source>
</evidence>
<dbReference type="InterPro" id="IPR018821">
    <property type="entry name" value="DUF294_put_nucleoTrafse_sb-bd"/>
</dbReference>
<protein>
    <submittedName>
        <fullName evidence="5">Nucleotidyltransferase</fullName>
    </submittedName>
</protein>
<dbReference type="GO" id="GO:0008773">
    <property type="term" value="F:[protein-PII] uridylyltransferase activity"/>
    <property type="evidence" value="ECO:0007669"/>
    <property type="project" value="InterPro"/>
</dbReference>
<feature type="domain" description="Cyclic nucleotide-binding" evidence="3">
    <location>
        <begin position="54"/>
        <end position="136"/>
    </location>
</feature>
<dbReference type="Gene3D" id="2.60.120.10">
    <property type="entry name" value="Jelly Rolls"/>
    <property type="match status" value="1"/>
</dbReference>
<dbReference type="Pfam" id="PF03445">
    <property type="entry name" value="DUF294"/>
    <property type="match status" value="1"/>
</dbReference>
<dbReference type="SUPFAM" id="SSF51206">
    <property type="entry name" value="cAMP-binding domain-like"/>
    <property type="match status" value="1"/>
</dbReference>
<evidence type="ECO:0000313" key="6">
    <source>
        <dbReference type="Proteomes" id="UP000316775"/>
    </source>
</evidence>
<evidence type="ECO:0000313" key="5">
    <source>
        <dbReference type="EMBL" id="GEC71539.1"/>
    </source>
</evidence>
<name>A0A4Y4AW18_9FLAO</name>
<accession>A0A4Y4AW18</accession>
<dbReference type="PANTHER" id="PTHR43080">
    <property type="entry name" value="CBS DOMAIN-CONTAINING PROTEIN CBSX3, MITOCHONDRIAL"/>
    <property type="match status" value="1"/>
</dbReference>
<gene>
    <name evidence="5" type="ORF">FFL01_10780</name>
</gene>
<dbReference type="InterPro" id="IPR005105">
    <property type="entry name" value="GlnD_Uridyltrans_N"/>
</dbReference>
<keyword evidence="1 2" id="KW-0129">CBS domain</keyword>
<proteinExistence type="predicted"/>
<dbReference type="SMART" id="SM00116">
    <property type="entry name" value="CBS"/>
    <property type="match status" value="2"/>
</dbReference>
<organism evidence="5 6">
    <name type="scientific">Flavobacterium flevense</name>
    <dbReference type="NCBI Taxonomy" id="983"/>
    <lineage>
        <taxon>Bacteria</taxon>
        <taxon>Pseudomonadati</taxon>
        <taxon>Bacteroidota</taxon>
        <taxon>Flavobacteriia</taxon>
        <taxon>Flavobacteriales</taxon>
        <taxon>Flavobacteriaceae</taxon>
        <taxon>Flavobacterium</taxon>
    </lineage>
</organism>
<dbReference type="InterPro" id="IPR051257">
    <property type="entry name" value="Diverse_CBS-Domain"/>
</dbReference>
<dbReference type="PANTHER" id="PTHR43080:SF2">
    <property type="entry name" value="CBS DOMAIN-CONTAINING PROTEIN"/>
    <property type="match status" value="1"/>
</dbReference>
<dbReference type="InterPro" id="IPR014710">
    <property type="entry name" value="RmlC-like_jellyroll"/>
</dbReference>
<dbReference type="OrthoDB" id="9810963at2"/>
<dbReference type="Pfam" id="PF00571">
    <property type="entry name" value="CBS"/>
    <property type="match status" value="2"/>
</dbReference>
<feature type="domain" description="CBS" evidence="4">
    <location>
        <begin position="243"/>
        <end position="302"/>
    </location>
</feature>